<proteinExistence type="inferred from homology"/>
<dbReference type="RefSeq" id="WP_111530338.1">
    <property type="nucleotide sequence ID" value="NZ_JBHRSG010000003.1"/>
</dbReference>
<dbReference type="Gene3D" id="3.40.50.11900">
    <property type="match status" value="1"/>
</dbReference>
<dbReference type="EMBL" id="QFYQ01000002">
    <property type="protein sequence ID" value="RAK51776.1"/>
    <property type="molecule type" value="Genomic_DNA"/>
</dbReference>
<organism evidence="2 3">
    <name type="scientific">Phenylobacterium soli</name>
    <dbReference type="NCBI Taxonomy" id="2170551"/>
    <lineage>
        <taxon>Bacteria</taxon>
        <taxon>Pseudomonadati</taxon>
        <taxon>Pseudomonadota</taxon>
        <taxon>Alphaproteobacteria</taxon>
        <taxon>Caulobacterales</taxon>
        <taxon>Caulobacteraceae</taxon>
        <taxon>Phenylobacterium</taxon>
    </lineage>
</organism>
<protein>
    <recommendedName>
        <fullName evidence="4">2-hydroxyacyl-CoA dehydratase</fullName>
    </recommendedName>
</protein>
<gene>
    <name evidence="2" type="ORF">DJ017_18300</name>
</gene>
<comment type="similarity">
    <text evidence="1">Belongs to the FldB/FldC dehydratase alpha/beta subunit family.</text>
</comment>
<keyword evidence="3" id="KW-1185">Reference proteome</keyword>
<dbReference type="Proteomes" id="UP000249254">
    <property type="component" value="Unassembled WGS sequence"/>
</dbReference>
<accession>A0A328AC53</accession>
<sequence>MSAVDELLSAYADPRAAALAFKARGGQVVGLIGSDVPEEIIAAAGLLPVRLRAETGASDAPADRYGEGGGNAVIRAFVARLLDGSYDYVDHLVVATTPSYLGALFTFLREIQRQDARFPRLPLQLFDFHHSASPVTRRFNRESADRLKAAAETWSGRAIADDDLARAIADSNAARAAVARLQDLRLAGRISGAEALALIGAGAMLPRAEYAAKLAAAVGELAGRAVRPGPRVVFSGSETETPDLYRRIEAEGLTIVADDQGWGSRVAERPVAGDGDPLQAIVERYHFMAPAPAKSSTEARIAYLLDLVRRTDADGVIFAVRGLDHPAAWDAPSQIAALEDIGVAVVQLPPAAVASGPLGEALAPLLKKTAHG</sequence>
<evidence type="ECO:0000313" key="2">
    <source>
        <dbReference type="EMBL" id="RAK51776.1"/>
    </source>
</evidence>
<dbReference type="OrthoDB" id="355459at2"/>
<dbReference type="Gene3D" id="3.40.50.11890">
    <property type="match status" value="1"/>
</dbReference>
<evidence type="ECO:0008006" key="4">
    <source>
        <dbReference type="Google" id="ProtNLM"/>
    </source>
</evidence>
<dbReference type="Gene3D" id="1.20.1270.370">
    <property type="match status" value="1"/>
</dbReference>
<dbReference type="PANTHER" id="PTHR30548:SF1">
    <property type="entry name" value="DEHYDRATASE SUBUNIT MJ0007-RELATED"/>
    <property type="match status" value="1"/>
</dbReference>
<dbReference type="InterPro" id="IPR010327">
    <property type="entry name" value="FldB/FldC_alpha/beta"/>
</dbReference>
<evidence type="ECO:0000256" key="1">
    <source>
        <dbReference type="ARBA" id="ARBA00005806"/>
    </source>
</evidence>
<evidence type="ECO:0000313" key="3">
    <source>
        <dbReference type="Proteomes" id="UP000249254"/>
    </source>
</evidence>
<name>A0A328AC53_9CAUL</name>
<dbReference type="AlphaFoldDB" id="A0A328AC53"/>
<reference evidence="3" key="1">
    <citation type="submission" date="2018-05" db="EMBL/GenBank/DDBJ databases">
        <authorList>
            <person name="Li X."/>
        </authorList>
    </citation>
    <scope>NUCLEOTIDE SEQUENCE [LARGE SCALE GENOMIC DNA]</scope>
    <source>
        <strain evidence="3">LX32</strain>
    </source>
</reference>
<comment type="caution">
    <text evidence="2">The sequence shown here is derived from an EMBL/GenBank/DDBJ whole genome shotgun (WGS) entry which is preliminary data.</text>
</comment>
<dbReference type="Pfam" id="PF06050">
    <property type="entry name" value="HGD-D"/>
    <property type="match status" value="1"/>
</dbReference>
<dbReference type="PANTHER" id="PTHR30548">
    <property type="entry name" value="2-HYDROXYGLUTARYL-COA DEHYDRATASE, D-COMPONENT-RELATED"/>
    <property type="match status" value="1"/>
</dbReference>